<dbReference type="Proteomes" id="UP001341840">
    <property type="component" value="Unassembled WGS sequence"/>
</dbReference>
<proteinExistence type="predicted"/>
<accession>A0ABU6XUH8</accession>
<name>A0ABU6XUH8_9FABA</name>
<protein>
    <submittedName>
        <fullName evidence="2">Uncharacterized protein</fullName>
    </submittedName>
</protein>
<gene>
    <name evidence="2" type="ORF">PIB30_083176</name>
</gene>
<dbReference type="EMBL" id="JASCZI010212754">
    <property type="protein sequence ID" value="MED6200238.1"/>
    <property type="molecule type" value="Genomic_DNA"/>
</dbReference>
<feature type="compositionally biased region" description="Basic residues" evidence="1">
    <location>
        <begin position="185"/>
        <end position="198"/>
    </location>
</feature>
<feature type="compositionally biased region" description="Basic residues" evidence="1">
    <location>
        <begin position="158"/>
        <end position="175"/>
    </location>
</feature>
<organism evidence="2 3">
    <name type="scientific">Stylosanthes scabra</name>
    <dbReference type="NCBI Taxonomy" id="79078"/>
    <lineage>
        <taxon>Eukaryota</taxon>
        <taxon>Viridiplantae</taxon>
        <taxon>Streptophyta</taxon>
        <taxon>Embryophyta</taxon>
        <taxon>Tracheophyta</taxon>
        <taxon>Spermatophyta</taxon>
        <taxon>Magnoliopsida</taxon>
        <taxon>eudicotyledons</taxon>
        <taxon>Gunneridae</taxon>
        <taxon>Pentapetalae</taxon>
        <taxon>rosids</taxon>
        <taxon>fabids</taxon>
        <taxon>Fabales</taxon>
        <taxon>Fabaceae</taxon>
        <taxon>Papilionoideae</taxon>
        <taxon>50 kb inversion clade</taxon>
        <taxon>dalbergioids sensu lato</taxon>
        <taxon>Dalbergieae</taxon>
        <taxon>Pterocarpus clade</taxon>
        <taxon>Stylosanthes</taxon>
    </lineage>
</organism>
<feature type="region of interest" description="Disordered" evidence="1">
    <location>
        <begin position="103"/>
        <end position="213"/>
    </location>
</feature>
<comment type="caution">
    <text evidence="2">The sequence shown here is derived from an EMBL/GenBank/DDBJ whole genome shotgun (WGS) entry which is preliminary data.</text>
</comment>
<keyword evidence="3" id="KW-1185">Reference proteome</keyword>
<reference evidence="2 3" key="1">
    <citation type="journal article" date="2023" name="Plants (Basel)">
        <title>Bridging the Gap: Combining Genomics and Transcriptomics Approaches to Understand Stylosanthes scabra, an Orphan Legume from the Brazilian Caatinga.</title>
        <authorList>
            <person name="Ferreira-Neto J.R.C."/>
            <person name="da Silva M.D."/>
            <person name="Binneck E."/>
            <person name="de Melo N.F."/>
            <person name="da Silva R.H."/>
            <person name="de Melo A.L.T.M."/>
            <person name="Pandolfi V."/>
            <person name="Bustamante F.O."/>
            <person name="Brasileiro-Vidal A.C."/>
            <person name="Benko-Iseppon A.M."/>
        </authorList>
    </citation>
    <scope>NUCLEOTIDE SEQUENCE [LARGE SCALE GENOMIC DNA]</scope>
    <source>
        <tissue evidence="2">Leaves</tissue>
    </source>
</reference>
<evidence type="ECO:0000313" key="2">
    <source>
        <dbReference type="EMBL" id="MED6200238.1"/>
    </source>
</evidence>
<sequence>MPFEVYETLDLDPLKTSREVFTTEDASVVSVVGITENVLVRIGQLTIPAEFHVIMPAKGDKGGETSDFVRKAISENNGIQAHLLEEIFTFSVGNVIEIFLLTPPPKPPRKGMHQMKVDNAEVQEEDPERKPKRRVRDITKGRIGNEKGSRNPPPQSNGKKKKIPLNPEKKKKKKKKELDEGGTEKKKRTLKCLSFRRNKSMDAHLVKNNSKWK</sequence>
<evidence type="ECO:0000256" key="1">
    <source>
        <dbReference type="SAM" id="MobiDB-lite"/>
    </source>
</evidence>
<feature type="compositionally biased region" description="Basic and acidic residues" evidence="1">
    <location>
        <begin position="136"/>
        <end position="149"/>
    </location>
</feature>
<evidence type="ECO:0000313" key="3">
    <source>
        <dbReference type="Proteomes" id="UP001341840"/>
    </source>
</evidence>